<reference evidence="1 2" key="1">
    <citation type="journal article" date="2016" name="Genome Biol. Evol.">
        <title>Divergent and convergent evolution of fungal pathogenicity.</title>
        <authorList>
            <person name="Shang Y."/>
            <person name="Xiao G."/>
            <person name="Zheng P."/>
            <person name="Cen K."/>
            <person name="Zhan S."/>
            <person name="Wang C."/>
        </authorList>
    </citation>
    <scope>NUCLEOTIDE SEQUENCE [LARGE SCALE GENOMIC DNA]</scope>
    <source>
        <strain evidence="1 2">RCEF 3172</strain>
    </source>
</reference>
<accession>A0A167BKC6</accession>
<dbReference type="EMBL" id="AZHA01000020">
    <property type="protein sequence ID" value="OAA40132.1"/>
    <property type="molecule type" value="Genomic_DNA"/>
</dbReference>
<sequence>MAAQFVWINGLPGVGKLTVARALCALLPSAQLIDNHSLIDQVSLPRTHASYNAERARVRDAAYSSAVYPHDDDDDDDDDDAQLARVVIFTDFFTAGTIGAEWAWAHHAAAARGGRPFLPVYLTCERGENLRRVVRPERGAAGSSKLTDAALVESFMEDSHIYRFPGLGVEIDTTARGPEETARLILDAMKAQVEELRA</sequence>
<protein>
    <submittedName>
        <fullName evidence="1">Uncharacterized protein</fullName>
    </submittedName>
</protein>
<organism evidence="1 2">
    <name type="scientific">Beauveria brongniartii RCEF 3172</name>
    <dbReference type="NCBI Taxonomy" id="1081107"/>
    <lineage>
        <taxon>Eukaryota</taxon>
        <taxon>Fungi</taxon>
        <taxon>Dikarya</taxon>
        <taxon>Ascomycota</taxon>
        <taxon>Pezizomycotina</taxon>
        <taxon>Sordariomycetes</taxon>
        <taxon>Hypocreomycetidae</taxon>
        <taxon>Hypocreales</taxon>
        <taxon>Cordycipitaceae</taxon>
        <taxon>Beauveria</taxon>
        <taxon>Beauveria brongniartii</taxon>
    </lineage>
</organism>
<keyword evidence="2" id="KW-1185">Reference proteome</keyword>
<dbReference type="Gene3D" id="3.40.50.300">
    <property type="entry name" value="P-loop containing nucleotide triphosphate hydrolases"/>
    <property type="match status" value="1"/>
</dbReference>
<dbReference type="OrthoDB" id="5426988at2759"/>
<dbReference type="SUPFAM" id="SSF52540">
    <property type="entry name" value="P-loop containing nucleoside triphosphate hydrolases"/>
    <property type="match status" value="1"/>
</dbReference>
<proteinExistence type="predicted"/>
<comment type="caution">
    <text evidence="1">The sequence shown here is derived from an EMBL/GenBank/DDBJ whole genome shotgun (WGS) entry which is preliminary data.</text>
</comment>
<dbReference type="Proteomes" id="UP000076863">
    <property type="component" value="Unassembled WGS sequence"/>
</dbReference>
<name>A0A167BKC6_9HYPO</name>
<gene>
    <name evidence="1" type="ORF">BBO_06190</name>
</gene>
<dbReference type="AlphaFoldDB" id="A0A167BKC6"/>
<dbReference type="InterPro" id="IPR027417">
    <property type="entry name" value="P-loop_NTPase"/>
</dbReference>
<evidence type="ECO:0000313" key="1">
    <source>
        <dbReference type="EMBL" id="OAA40132.1"/>
    </source>
</evidence>
<evidence type="ECO:0000313" key="2">
    <source>
        <dbReference type="Proteomes" id="UP000076863"/>
    </source>
</evidence>